<dbReference type="AlphaFoldDB" id="A0A1Z5R1V2"/>
<name>A0A1Z5R1V2_SORBI</name>
<dbReference type="EMBL" id="CM000768">
    <property type="protein sequence ID" value="OQU77720.1"/>
    <property type="molecule type" value="Genomic_DNA"/>
</dbReference>
<gene>
    <name evidence="2" type="ORF">SORBI_3009G093400</name>
</gene>
<dbReference type="Proteomes" id="UP000000768">
    <property type="component" value="Chromosome 9"/>
</dbReference>
<reference evidence="2 3" key="1">
    <citation type="journal article" date="2009" name="Nature">
        <title>The Sorghum bicolor genome and the diversification of grasses.</title>
        <authorList>
            <person name="Paterson A.H."/>
            <person name="Bowers J.E."/>
            <person name="Bruggmann R."/>
            <person name="Dubchak I."/>
            <person name="Grimwood J."/>
            <person name="Gundlach H."/>
            <person name="Haberer G."/>
            <person name="Hellsten U."/>
            <person name="Mitros T."/>
            <person name="Poliakov A."/>
            <person name="Schmutz J."/>
            <person name="Spannagl M."/>
            <person name="Tang H."/>
            <person name="Wang X."/>
            <person name="Wicker T."/>
            <person name="Bharti A.K."/>
            <person name="Chapman J."/>
            <person name="Feltus F.A."/>
            <person name="Gowik U."/>
            <person name="Grigoriev I.V."/>
            <person name="Lyons E."/>
            <person name="Maher C.A."/>
            <person name="Martis M."/>
            <person name="Narechania A."/>
            <person name="Otillar R.P."/>
            <person name="Penning B.W."/>
            <person name="Salamov A.A."/>
            <person name="Wang Y."/>
            <person name="Zhang L."/>
            <person name="Carpita N.C."/>
            <person name="Freeling M."/>
            <person name="Gingle A.R."/>
            <person name="Hash C.T."/>
            <person name="Keller B."/>
            <person name="Klein P."/>
            <person name="Kresovich S."/>
            <person name="McCann M.C."/>
            <person name="Ming R."/>
            <person name="Peterson D.G."/>
            <person name="Mehboob-ur-Rahman"/>
            <person name="Ware D."/>
            <person name="Westhoff P."/>
            <person name="Mayer K.F."/>
            <person name="Messing J."/>
            <person name="Rokhsar D.S."/>
        </authorList>
    </citation>
    <scope>NUCLEOTIDE SEQUENCE [LARGE SCALE GENOMIC DNA]</scope>
    <source>
        <strain evidence="3">cv. BTx623</strain>
    </source>
</reference>
<organism evidence="2 3">
    <name type="scientific">Sorghum bicolor</name>
    <name type="common">Sorghum</name>
    <name type="synonym">Sorghum vulgare</name>
    <dbReference type="NCBI Taxonomy" id="4558"/>
    <lineage>
        <taxon>Eukaryota</taxon>
        <taxon>Viridiplantae</taxon>
        <taxon>Streptophyta</taxon>
        <taxon>Embryophyta</taxon>
        <taxon>Tracheophyta</taxon>
        <taxon>Spermatophyta</taxon>
        <taxon>Magnoliopsida</taxon>
        <taxon>Liliopsida</taxon>
        <taxon>Poales</taxon>
        <taxon>Poaceae</taxon>
        <taxon>PACMAD clade</taxon>
        <taxon>Panicoideae</taxon>
        <taxon>Andropogonodae</taxon>
        <taxon>Andropogoneae</taxon>
        <taxon>Sorghinae</taxon>
        <taxon>Sorghum</taxon>
    </lineage>
</organism>
<evidence type="ECO:0000313" key="3">
    <source>
        <dbReference type="Proteomes" id="UP000000768"/>
    </source>
</evidence>
<evidence type="ECO:0000256" key="1">
    <source>
        <dbReference type="SAM" id="MobiDB-lite"/>
    </source>
</evidence>
<dbReference type="Gramene" id="OQU77720">
    <property type="protein sequence ID" value="OQU77720"/>
    <property type="gene ID" value="SORBI_3009G093400"/>
</dbReference>
<evidence type="ECO:0000313" key="2">
    <source>
        <dbReference type="EMBL" id="OQU77720.1"/>
    </source>
</evidence>
<proteinExistence type="predicted"/>
<feature type="region of interest" description="Disordered" evidence="1">
    <location>
        <begin position="31"/>
        <end position="54"/>
    </location>
</feature>
<dbReference type="InParanoid" id="A0A1Z5R1V2"/>
<accession>A0A1Z5R1V2</accession>
<protein>
    <submittedName>
        <fullName evidence="2">Uncharacterized protein</fullName>
    </submittedName>
</protein>
<feature type="region of interest" description="Disordered" evidence="1">
    <location>
        <begin position="105"/>
        <end position="126"/>
    </location>
</feature>
<keyword evidence="3" id="KW-1185">Reference proteome</keyword>
<sequence>MAHSASCLPSCFPPPYPHPLLPIPSPLPMLSRPPHWATSSGRSPRRRHLTTRGLGARTLAIGIPKPWPPARAPLVLGSDDNYDANAKAGWSSPCSCFRTTVPNPHPVQLPSDGAGASLEACSSERC</sequence>
<reference evidence="3" key="2">
    <citation type="journal article" date="2018" name="Plant J.">
        <title>The Sorghum bicolor reference genome: improved assembly, gene annotations, a transcriptome atlas, and signatures of genome organization.</title>
        <authorList>
            <person name="McCormick R.F."/>
            <person name="Truong S.K."/>
            <person name="Sreedasyam A."/>
            <person name="Jenkins J."/>
            <person name="Shu S."/>
            <person name="Sims D."/>
            <person name="Kennedy M."/>
            <person name="Amirebrahimi M."/>
            <person name="Weers B.D."/>
            <person name="McKinley B."/>
            <person name="Mattison A."/>
            <person name="Morishige D.T."/>
            <person name="Grimwood J."/>
            <person name="Schmutz J."/>
            <person name="Mullet J.E."/>
        </authorList>
    </citation>
    <scope>NUCLEOTIDE SEQUENCE [LARGE SCALE GENOMIC DNA]</scope>
    <source>
        <strain evidence="3">cv. BTx623</strain>
    </source>
</reference>